<dbReference type="SUPFAM" id="SSF51395">
    <property type="entry name" value="FMN-linked oxidoreductases"/>
    <property type="match status" value="1"/>
</dbReference>
<dbReference type="GO" id="GO:0016491">
    <property type="term" value="F:oxidoreductase activity"/>
    <property type="evidence" value="ECO:0007669"/>
    <property type="project" value="InterPro"/>
</dbReference>
<dbReference type="Proteomes" id="UP000076874">
    <property type="component" value="Unassembled WGS sequence"/>
</dbReference>
<comment type="caution">
    <text evidence="3">The sequence shown here is derived from an EMBL/GenBank/DDBJ whole genome shotgun (WGS) entry which is preliminary data.</text>
</comment>
<proteinExistence type="predicted"/>
<evidence type="ECO:0000259" key="2">
    <source>
        <dbReference type="Pfam" id="PF01070"/>
    </source>
</evidence>
<accession>A0A162J253</accession>
<dbReference type="EMBL" id="AZHD01000006">
    <property type="protein sequence ID" value="OAA62712.1"/>
    <property type="molecule type" value="Genomic_DNA"/>
</dbReference>
<evidence type="ECO:0000313" key="3">
    <source>
        <dbReference type="EMBL" id="OAA62712.1"/>
    </source>
</evidence>
<sequence length="93" mass="10111">MLARRHASGGVVVDNHQVDGVSGSFEMPLDVPAAVREAEAKNNRNGELTILFDPRIRSGDDIVKPLCLGAQAMPQQAVVTRLLAYLNQMMNSH</sequence>
<reference evidence="3 4" key="1">
    <citation type="journal article" date="2016" name="Genome Biol. Evol.">
        <title>Divergent and convergent evolution of fungal pathogenicity.</title>
        <authorList>
            <person name="Shang Y."/>
            <person name="Xiao G."/>
            <person name="Zheng P."/>
            <person name="Cen K."/>
            <person name="Zhan S."/>
            <person name="Wang C."/>
        </authorList>
    </citation>
    <scope>NUCLEOTIDE SEQUENCE [LARGE SCALE GENOMIC DNA]</scope>
    <source>
        <strain evidence="3 4">RCEF 264</strain>
    </source>
</reference>
<name>A0A162J253_9HYPO</name>
<protein>
    <submittedName>
        <fullName evidence="3">FMN-dependent dehydrogenase</fullName>
    </submittedName>
</protein>
<dbReference type="Pfam" id="PF01070">
    <property type="entry name" value="FMN_dh"/>
    <property type="match status" value="1"/>
</dbReference>
<gene>
    <name evidence="3" type="ORF">SPI_04252</name>
</gene>
<dbReference type="AlphaFoldDB" id="A0A162J253"/>
<evidence type="ECO:0000256" key="1">
    <source>
        <dbReference type="ARBA" id="ARBA00001917"/>
    </source>
</evidence>
<dbReference type="Gene3D" id="3.20.20.70">
    <property type="entry name" value="Aldolase class I"/>
    <property type="match status" value="1"/>
</dbReference>
<dbReference type="InterPro" id="IPR000262">
    <property type="entry name" value="FMN-dep_DH"/>
</dbReference>
<keyword evidence="4" id="KW-1185">Reference proteome</keyword>
<organism evidence="3 4">
    <name type="scientific">Niveomyces insectorum RCEF 264</name>
    <dbReference type="NCBI Taxonomy" id="1081102"/>
    <lineage>
        <taxon>Eukaryota</taxon>
        <taxon>Fungi</taxon>
        <taxon>Dikarya</taxon>
        <taxon>Ascomycota</taxon>
        <taxon>Pezizomycotina</taxon>
        <taxon>Sordariomycetes</taxon>
        <taxon>Hypocreomycetidae</taxon>
        <taxon>Hypocreales</taxon>
        <taxon>Cordycipitaceae</taxon>
        <taxon>Niveomyces</taxon>
    </lineage>
</organism>
<evidence type="ECO:0000313" key="4">
    <source>
        <dbReference type="Proteomes" id="UP000076874"/>
    </source>
</evidence>
<feature type="domain" description="FMN-dependent dehydrogenase" evidence="2">
    <location>
        <begin position="3"/>
        <end position="72"/>
    </location>
</feature>
<comment type="cofactor">
    <cofactor evidence="1">
        <name>FMN</name>
        <dbReference type="ChEBI" id="CHEBI:58210"/>
    </cofactor>
</comment>
<dbReference type="InterPro" id="IPR013785">
    <property type="entry name" value="Aldolase_TIM"/>
</dbReference>